<evidence type="ECO:0000313" key="10">
    <source>
        <dbReference type="EMBL" id="TPG15750.1"/>
    </source>
</evidence>
<dbReference type="PANTHER" id="PTHR42878">
    <property type="entry name" value="TWO-COMPONENT HISTIDINE KINASE"/>
    <property type="match status" value="1"/>
</dbReference>
<name>A0A502CTA7_9SPHN</name>
<dbReference type="SUPFAM" id="SSF55781">
    <property type="entry name" value="GAF domain-like"/>
    <property type="match status" value="1"/>
</dbReference>
<proteinExistence type="predicted"/>
<dbReference type="Gene3D" id="3.30.565.10">
    <property type="entry name" value="Histidine kinase-like ATPase, C-terminal domain"/>
    <property type="match status" value="1"/>
</dbReference>
<dbReference type="SMART" id="SM00387">
    <property type="entry name" value="HATPase_c"/>
    <property type="match status" value="1"/>
</dbReference>
<evidence type="ECO:0000313" key="11">
    <source>
        <dbReference type="Proteomes" id="UP000318413"/>
    </source>
</evidence>
<evidence type="ECO:0000256" key="7">
    <source>
        <dbReference type="ARBA" id="ARBA00023012"/>
    </source>
</evidence>
<keyword evidence="3 10" id="KW-0808">Transferase</keyword>
<evidence type="ECO:0000256" key="1">
    <source>
        <dbReference type="ARBA" id="ARBA00000085"/>
    </source>
</evidence>
<dbReference type="GO" id="GO:0030295">
    <property type="term" value="F:protein kinase activator activity"/>
    <property type="evidence" value="ECO:0007669"/>
    <property type="project" value="TreeGrafter"/>
</dbReference>
<feature type="transmembrane region" description="Helical" evidence="8">
    <location>
        <begin position="121"/>
        <end position="142"/>
    </location>
</feature>
<dbReference type="InterPro" id="IPR014265">
    <property type="entry name" value="XrtA/PrsK"/>
</dbReference>
<dbReference type="GO" id="GO:0004673">
    <property type="term" value="F:protein histidine kinase activity"/>
    <property type="evidence" value="ECO:0007669"/>
    <property type="project" value="UniProtKB-EC"/>
</dbReference>
<dbReference type="InterPro" id="IPR036890">
    <property type="entry name" value="HATPase_C_sf"/>
</dbReference>
<dbReference type="GO" id="GO:0007234">
    <property type="term" value="P:osmosensory signaling via phosphorelay pathway"/>
    <property type="evidence" value="ECO:0007669"/>
    <property type="project" value="TreeGrafter"/>
</dbReference>
<reference evidence="10 11" key="1">
    <citation type="journal article" date="2019" name="Environ. Microbiol.">
        <title>Species interactions and distinct microbial communities in high Arctic permafrost affected cryosols are associated with the CH4 and CO2 gas fluxes.</title>
        <authorList>
            <person name="Altshuler I."/>
            <person name="Hamel J."/>
            <person name="Turney S."/>
            <person name="Magnuson E."/>
            <person name="Levesque R."/>
            <person name="Greer C."/>
            <person name="Whyte L.G."/>
        </authorList>
    </citation>
    <scope>NUCLEOTIDE SEQUENCE [LARGE SCALE GENOMIC DNA]</scope>
    <source>
        <strain evidence="10 11">S5.1</strain>
    </source>
</reference>
<dbReference type="InterPro" id="IPR004358">
    <property type="entry name" value="Sig_transdc_His_kin-like_C"/>
</dbReference>
<feature type="transmembrane region" description="Helical" evidence="8">
    <location>
        <begin position="188"/>
        <end position="208"/>
    </location>
</feature>
<keyword evidence="7" id="KW-0902">Two-component regulatory system</keyword>
<dbReference type="OrthoDB" id="9785691at2"/>
<keyword evidence="8" id="KW-0812">Transmembrane</keyword>
<organism evidence="10 11">
    <name type="scientific">Sphingomonas oligophenolica</name>
    <dbReference type="NCBI Taxonomy" id="301154"/>
    <lineage>
        <taxon>Bacteria</taxon>
        <taxon>Pseudomonadati</taxon>
        <taxon>Pseudomonadota</taxon>
        <taxon>Alphaproteobacteria</taxon>
        <taxon>Sphingomonadales</taxon>
        <taxon>Sphingomonadaceae</taxon>
        <taxon>Sphingomonas</taxon>
    </lineage>
</organism>
<dbReference type="InterPro" id="IPR005467">
    <property type="entry name" value="His_kinase_dom"/>
</dbReference>
<evidence type="ECO:0000256" key="5">
    <source>
        <dbReference type="ARBA" id="ARBA00022777"/>
    </source>
</evidence>
<keyword evidence="4" id="KW-0547">Nucleotide-binding</keyword>
<dbReference type="InterPro" id="IPR003594">
    <property type="entry name" value="HATPase_dom"/>
</dbReference>
<keyword evidence="6" id="KW-0067">ATP-binding</keyword>
<dbReference type="EC" id="2.7.13.3" evidence="2"/>
<protein>
    <recommendedName>
        <fullName evidence="2">histidine kinase</fullName>
        <ecNumber evidence="2">2.7.13.3</ecNumber>
    </recommendedName>
</protein>
<comment type="caution">
    <text evidence="10">The sequence shown here is derived from an EMBL/GenBank/DDBJ whole genome shotgun (WGS) entry which is preliminary data.</text>
</comment>
<evidence type="ECO:0000259" key="9">
    <source>
        <dbReference type="PROSITE" id="PS50109"/>
    </source>
</evidence>
<dbReference type="Proteomes" id="UP000318413">
    <property type="component" value="Unassembled WGS sequence"/>
</dbReference>
<evidence type="ECO:0000256" key="3">
    <source>
        <dbReference type="ARBA" id="ARBA00022679"/>
    </source>
</evidence>
<evidence type="ECO:0000256" key="4">
    <source>
        <dbReference type="ARBA" id="ARBA00022741"/>
    </source>
</evidence>
<comment type="catalytic activity">
    <reaction evidence="1">
        <text>ATP + protein L-histidine = ADP + protein N-phospho-L-histidine.</text>
        <dbReference type="EC" id="2.7.13.3"/>
    </reaction>
</comment>
<dbReference type="GO" id="GO:0000156">
    <property type="term" value="F:phosphorelay response regulator activity"/>
    <property type="evidence" value="ECO:0007669"/>
    <property type="project" value="TreeGrafter"/>
</dbReference>
<sequence length="676" mass="72037">MAALVLWGHALAALAFGLLALGQANRARGDWPKAALVTAMATTSLWALAVAGMESRDIATQIALTVRDVAWFAVMGMLVRRHRSAGLALVSVYAVAVGMTIANAALALVATAPMEPAGLEALATAGYACRMMGALAALVLVHHLDSAADNGTRWLARPLVVILAALWGADLLTAAFGYLGNGVPSSLAAVRGFVLSAAAVLFGIAARDGGESRLAVSRGVAMRALTVVALIAYAGVTIWLTTLARHAPAGYARIVQTAIVLGSATALMTLVSTPWLRAWTRVKLAKHLFRHRYDYRTEWQRFTTTLGLPGPGADPLDRRIVKAIADLTDAPAGLLLIPHAGGLEPATSWRWDGSGEVGTDLAAYLETTSRIVELDMVRRQRVDAVEAAAIPDWMIARADAWILVPLIHHATLVGAILLARPPVDRALDWEDLDLLRVAGRQAASYLAEDRAHGALADVQRFDEFNRRFAFILHDIKNLVSGLTLVARNAERHADNPEFRADMIATLQDSVARMNGLLAKLSQHHQSSVEPTQPVDVAALATRLSAPRRAQHRIKAAGRGIALAQPNRLEQLLRHLIQNAVEASAPADPVTMQVTSIDGRVSIEIADRGCGMSPAFVRDQLFRPFASSKPDGFGIGAYEARQLAEAMGGSIAVDSEEGVGTRFRVSLPAAPAWEAAA</sequence>
<dbReference type="GO" id="GO:0005524">
    <property type="term" value="F:ATP binding"/>
    <property type="evidence" value="ECO:0007669"/>
    <property type="project" value="UniProtKB-KW"/>
</dbReference>
<feature type="transmembrane region" description="Helical" evidence="8">
    <location>
        <begin position="154"/>
        <end position="176"/>
    </location>
</feature>
<feature type="domain" description="Histidine kinase" evidence="9">
    <location>
        <begin position="470"/>
        <end position="670"/>
    </location>
</feature>
<evidence type="ECO:0000256" key="2">
    <source>
        <dbReference type="ARBA" id="ARBA00012438"/>
    </source>
</evidence>
<gene>
    <name evidence="10" type="primary">prsK</name>
    <name evidence="10" type="ORF">EAH84_01755</name>
</gene>
<dbReference type="NCBIfam" id="TIGR02916">
    <property type="entry name" value="PEP_his_kin"/>
    <property type="match status" value="1"/>
</dbReference>
<dbReference type="PRINTS" id="PR00344">
    <property type="entry name" value="BCTRLSENSOR"/>
</dbReference>
<dbReference type="EMBL" id="RCZK01000001">
    <property type="protein sequence ID" value="TPG15750.1"/>
    <property type="molecule type" value="Genomic_DNA"/>
</dbReference>
<accession>A0A502CTA7</accession>
<feature type="transmembrane region" description="Helical" evidence="8">
    <location>
        <begin position="254"/>
        <end position="276"/>
    </location>
</feature>
<dbReference type="InterPro" id="IPR029016">
    <property type="entry name" value="GAF-like_dom_sf"/>
</dbReference>
<evidence type="ECO:0000256" key="8">
    <source>
        <dbReference type="SAM" id="Phobius"/>
    </source>
</evidence>
<feature type="transmembrane region" description="Helical" evidence="8">
    <location>
        <begin position="220"/>
        <end position="242"/>
    </location>
</feature>
<dbReference type="AlphaFoldDB" id="A0A502CTA7"/>
<keyword evidence="5 10" id="KW-0418">Kinase</keyword>
<dbReference type="Pfam" id="PF02518">
    <property type="entry name" value="HATPase_c"/>
    <property type="match status" value="1"/>
</dbReference>
<dbReference type="PROSITE" id="PS50109">
    <property type="entry name" value="HIS_KIN"/>
    <property type="match status" value="1"/>
</dbReference>
<dbReference type="PANTHER" id="PTHR42878:SF7">
    <property type="entry name" value="SENSOR HISTIDINE KINASE GLRK"/>
    <property type="match status" value="1"/>
</dbReference>
<dbReference type="SUPFAM" id="SSF55874">
    <property type="entry name" value="ATPase domain of HSP90 chaperone/DNA topoisomerase II/histidine kinase"/>
    <property type="match status" value="1"/>
</dbReference>
<feature type="transmembrane region" description="Helical" evidence="8">
    <location>
        <begin position="34"/>
        <end position="53"/>
    </location>
</feature>
<evidence type="ECO:0000256" key="6">
    <source>
        <dbReference type="ARBA" id="ARBA00022840"/>
    </source>
</evidence>
<keyword evidence="8" id="KW-0472">Membrane</keyword>
<keyword evidence="8" id="KW-1133">Transmembrane helix</keyword>
<dbReference type="Gene3D" id="3.30.450.40">
    <property type="match status" value="1"/>
</dbReference>
<keyword evidence="11" id="KW-1185">Reference proteome</keyword>
<feature type="transmembrane region" description="Helical" evidence="8">
    <location>
        <begin position="85"/>
        <end position="109"/>
    </location>
</feature>
<dbReference type="InterPro" id="IPR050351">
    <property type="entry name" value="BphY/WalK/GraS-like"/>
</dbReference>